<keyword evidence="6" id="KW-0460">Magnesium</keyword>
<dbReference type="InterPro" id="IPR001453">
    <property type="entry name" value="MoaB/Mog_dom"/>
</dbReference>
<keyword evidence="6" id="KW-0479">Metal-binding</keyword>
<comment type="caution">
    <text evidence="8">The sequence shown here is derived from an EMBL/GenBank/DDBJ whole genome shotgun (WGS) entry which is preliminary data.</text>
</comment>
<dbReference type="Gene3D" id="2.40.340.10">
    <property type="entry name" value="MoeA, C-terminal, domain IV"/>
    <property type="match status" value="1"/>
</dbReference>
<reference evidence="9" key="1">
    <citation type="journal article" date="2019" name="Int. J. Syst. Evol. Microbiol.">
        <title>The Global Catalogue of Microorganisms (GCM) 10K type strain sequencing project: providing services to taxonomists for standard genome sequencing and annotation.</title>
        <authorList>
            <consortium name="The Broad Institute Genomics Platform"/>
            <consortium name="The Broad Institute Genome Sequencing Center for Infectious Disease"/>
            <person name="Wu L."/>
            <person name="Ma J."/>
        </authorList>
    </citation>
    <scope>NUCLEOTIDE SEQUENCE [LARGE SCALE GENOMIC DNA]</scope>
    <source>
        <strain evidence="9">KCTC 42182</strain>
    </source>
</reference>
<dbReference type="CDD" id="cd00887">
    <property type="entry name" value="MoeA"/>
    <property type="match status" value="1"/>
</dbReference>
<keyword evidence="6" id="KW-0500">Molybdenum</keyword>
<evidence type="ECO:0000256" key="3">
    <source>
        <dbReference type="ARBA" id="ARBA00010763"/>
    </source>
</evidence>
<protein>
    <recommendedName>
        <fullName evidence="6">Molybdopterin molybdenumtransferase</fullName>
        <ecNumber evidence="6">2.10.1.1</ecNumber>
    </recommendedName>
</protein>
<dbReference type="Gene3D" id="3.40.980.10">
    <property type="entry name" value="MoaB/Mog-like domain"/>
    <property type="match status" value="1"/>
</dbReference>
<evidence type="ECO:0000256" key="4">
    <source>
        <dbReference type="ARBA" id="ARBA00023150"/>
    </source>
</evidence>
<dbReference type="SUPFAM" id="SSF53218">
    <property type="entry name" value="Molybdenum cofactor biosynthesis proteins"/>
    <property type="match status" value="1"/>
</dbReference>
<keyword evidence="9" id="KW-1185">Reference proteome</keyword>
<comment type="function">
    <text evidence="1 6">Catalyzes the insertion of molybdate into adenylated molybdopterin with the concomitant release of AMP.</text>
</comment>
<dbReference type="Gene3D" id="3.90.105.10">
    <property type="entry name" value="Molybdopterin biosynthesis moea protein, domain 2"/>
    <property type="match status" value="1"/>
</dbReference>
<comment type="similarity">
    <text evidence="3 6">Belongs to the MoeA family.</text>
</comment>
<dbReference type="SUPFAM" id="SSF63882">
    <property type="entry name" value="MoeA N-terminal region -like"/>
    <property type="match status" value="1"/>
</dbReference>
<keyword evidence="4 6" id="KW-0501">Molybdenum cofactor biosynthesis</keyword>
<dbReference type="InterPro" id="IPR005111">
    <property type="entry name" value="MoeA_C_domain_IV"/>
</dbReference>
<dbReference type="InterPro" id="IPR005110">
    <property type="entry name" value="MoeA_linker/N"/>
</dbReference>
<proteinExistence type="inferred from homology"/>
<comment type="pathway">
    <text evidence="2 6">Cofactor biosynthesis; molybdopterin biosynthesis.</text>
</comment>
<dbReference type="PROSITE" id="PS01079">
    <property type="entry name" value="MOCF_BIOSYNTHESIS_2"/>
    <property type="match status" value="1"/>
</dbReference>
<dbReference type="InterPro" id="IPR038987">
    <property type="entry name" value="MoeA-like"/>
</dbReference>
<dbReference type="EC" id="2.10.1.1" evidence="6"/>
<keyword evidence="6" id="KW-0808">Transferase</keyword>
<sequence>MARLSNDCFAHDGALTGLGAALGGLLGRLQPVAAAETLPLAACAGRALAEPVAAQRSVPPHDNSAVDGYAVFHADLSPDGETRLPVAGRAAAGHPLAAGQARSSAVLVLTGAPMPAGIAGQPGPDTVLMQEDCRLEDGQVVIPPSIARGANRRLAGEDIRAGAAMLAAGRRLTPADLALAAAAGHAVLPVFRPLRIALLSTGDELHQAGAALPPGGIHDANRPLLAALLARTGCVVSDLGIQPDRRDHLAAVFAAAARDHDAIVTSGGVSGGAEDHVKDAIAAAGGQLHMWRLAIRPGKPVALGQIGAVPVFGLPGNPVAAALTFAFFAGPLLQRLGGYVPLRPRGYPVTADFAWDKKPGRREWLRVSLRDDGAGGWLAQPYPVDGSGILTSLTRSDGVIELAEDSTGLRPGDRVVFYGFEGLGL</sequence>
<dbReference type="EMBL" id="JBHRYJ010000001">
    <property type="protein sequence ID" value="MFC3674265.1"/>
    <property type="molecule type" value="Genomic_DNA"/>
</dbReference>
<comment type="catalytic activity">
    <reaction evidence="5">
        <text>adenylyl-molybdopterin + molybdate = Mo-molybdopterin + AMP + H(+)</text>
        <dbReference type="Rhea" id="RHEA:35047"/>
        <dbReference type="ChEBI" id="CHEBI:15378"/>
        <dbReference type="ChEBI" id="CHEBI:36264"/>
        <dbReference type="ChEBI" id="CHEBI:62727"/>
        <dbReference type="ChEBI" id="CHEBI:71302"/>
        <dbReference type="ChEBI" id="CHEBI:456215"/>
        <dbReference type="EC" id="2.10.1.1"/>
    </reaction>
</comment>
<evidence type="ECO:0000256" key="1">
    <source>
        <dbReference type="ARBA" id="ARBA00002901"/>
    </source>
</evidence>
<organism evidence="8 9">
    <name type="scientific">Ferrovibrio xuzhouensis</name>
    <dbReference type="NCBI Taxonomy" id="1576914"/>
    <lineage>
        <taxon>Bacteria</taxon>
        <taxon>Pseudomonadati</taxon>
        <taxon>Pseudomonadota</taxon>
        <taxon>Alphaproteobacteria</taxon>
        <taxon>Rhodospirillales</taxon>
        <taxon>Rhodospirillaceae</taxon>
        <taxon>Ferrovibrio</taxon>
    </lineage>
</organism>
<evidence type="ECO:0000256" key="5">
    <source>
        <dbReference type="ARBA" id="ARBA00047317"/>
    </source>
</evidence>
<dbReference type="Pfam" id="PF00994">
    <property type="entry name" value="MoCF_biosynth"/>
    <property type="match status" value="1"/>
</dbReference>
<dbReference type="InterPro" id="IPR008284">
    <property type="entry name" value="MoCF_biosynth_CS"/>
</dbReference>
<dbReference type="RefSeq" id="WP_379720913.1">
    <property type="nucleotide sequence ID" value="NZ_JBHRYJ010000001.1"/>
</dbReference>
<gene>
    <name evidence="8" type="primary">glp</name>
    <name evidence="8" type="ORF">ACFOOQ_01840</name>
</gene>
<evidence type="ECO:0000256" key="2">
    <source>
        <dbReference type="ARBA" id="ARBA00005046"/>
    </source>
</evidence>
<name>A0ABV7VA26_9PROT</name>
<evidence type="ECO:0000313" key="8">
    <source>
        <dbReference type="EMBL" id="MFC3674265.1"/>
    </source>
</evidence>
<dbReference type="PANTHER" id="PTHR10192:SF5">
    <property type="entry name" value="GEPHYRIN"/>
    <property type="match status" value="1"/>
</dbReference>
<evidence type="ECO:0000313" key="9">
    <source>
        <dbReference type="Proteomes" id="UP001595711"/>
    </source>
</evidence>
<dbReference type="Pfam" id="PF03453">
    <property type="entry name" value="MoeA_N"/>
    <property type="match status" value="1"/>
</dbReference>
<dbReference type="Proteomes" id="UP001595711">
    <property type="component" value="Unassembled WGS sequence"/>
</dbReference>
<feature type="domain" description="MoaB/Mog" evidence="7">
    <location>
        <begin position="197"/>
        <end position="335"/>
    </location>
</feature>
<dbReference type="Gene3D" id="2.170.190.11">
    <property type="entry name" value="Molybdopterin biosynthesis moea protein, domain 3"/>
    <property type="match status" value="1"/>
</dbReference>
<evidence type="ECO:0000259" key="7">
    <source>
        <dbReference type="SMART" id="SM00852"/>
    </source>
</evidence>
<dbReference type="SMART" id="SM00852">
    <property type="entry name" value="MoCF_biosynth"/>
    <property type="match status" value="1"/>
</dbReference>
<dbReference type="SUPFAM" id="SSF63867">
    <property type="entry name" value="MoeA C-terminal domain-like"/>
    <property type="match status" value="1"/>
</dbReference>
<dbReference type="InterPro" id="IPR036425">
    <property type="entry name" value="MoaB/Mog-like_dom_sf"/>
</dbReference>
<accession>A0ABV7VA26</accession>
<dbReference type="NCBIfam" id="TIGR00177">
    <property type="entry name" value="molyb_syn"/>
    <property type="match status" value="1"/>
</dbReference>
<dbReference type="NCBIfam" id="NF045515">
    <property type="entry name" value="Glp_gephyrin"/>
    <property type="match status" value="1"/>
</dbReference>
<dbReference type="InterPro" id="IPR036135">
    <property type="entry name" value="MoeA_linker/N_sf"/>
</dbReference>
<evidence type="ECO:0000256" key="6">
    <source>
        <dbReference type="RuleBase" id="RU365090"/>
    </source>
</evidence>
<dbReference type="Pfam" id="PF03454">
    <property type="entry name" value="MoeA_C"/>
    <property type="match status" value="1"/>
</dbReference>
<dbReference type="InterPro" id="IPR036688">
    <property type="entry name" value="MoeA_C_domain_IV_sf"/>
</dbReference>
<comment type="cofactor">
    <cofactor evidence="6">
        <name>Mg(2+)</name>
        <dbReference type="ChEBI" id="CHEBI:18420"/>
    </cofactor>
</comment>
<dbReference type="PANTHER" id="PTHR10192">
    <property type="entry name" value="MOLYBDOPTERIN BIOSYNTHESIS PROTEIN"/>
    <property type="match status" value="1"/>
</dbReference>